<feature type="compositionally biased region" description="Acidic residues" evidence="1">
    <location>
        <begin position="16"/>
        <end position="28"/>
    </location>
</feature>
<organism evidence="2 3">
    <name type="scientific">Ladona fulva</name>
    <name type="common">Scarce chaser dragonfly</name>
    <name type="synonym">Libellula fulva</name>
    <dbReference type="NCBI Taxonomy" id="123851"/>
    <lineage>
        <taxon>Eukaryota</taxon>
        <taxon>Metazoa</taxon>
        <taxon>Ecdysozoa</taxon>
        <taxon>Arthropoda</taxon>
        <taxon>Hexapoda</taxon>
        <taxon>Insecta</taxon>
        <taxon>Pterygota</taxon>
        <taxon>Palaeoptera</taxon>
        <taxon>Odonata</taxon>
        <taxon>Epiprocta</taxon>
        <taxon>Anisoptera</taxon>
        <taxon>Libelluloidea</taxon>
        <taxon>Libellulidae</taxon>
        <taxon>Ladona</taxon>
    </lineage>
</organism>
<dbReference type="OrthoDB" id="5831905at2759"/>
<name>A0A8K0P4B1_LADFU</name>
<dbReference type="EMBL" id="KZ308578">
    <property type="protein sequence ID" value="KAG8231828.1"/>
    <property type="molecule type" value="Genomic_DNA"/>
</dbReference>
<keyword evidence="3" id="KW-1185">Reference proteome</keyword>
<proteinExistence type="predicted"/>
<evidence type="ECO:0000313" key="2">
    <source>
        <dbReference type="EMBL" id="KAG8231828.1"/>
    </source>
</evidence>
<reference evidence="2" key="1">
    <citation type="submission" date="2013-04" db="EMBL/GenBank/DDBJ databases">
        <authorList>
            <person name="Qu J."/>
            <person name="Murali S.C."/>
            <person name="Bandaranaike D."/>
            <person name="Bellair M."/>
            <person name="Blankenburg K."/>
            <person name="Chao H."/>
            <person name="Dinh H."/>
            <person name="Doddapaneni H."/>
            <person name="Downs B."/>
            <person name="Dugan-Rocha S."/>
            <person name="Elkadiri S."/>
            <person name="Gnanaolivu R.D."/>
            <person name="Hernandez B."/>
            <person name="Javaid M."/>
            <person name="Jayaseelan J.C."/>
            <person name="Lee S."/>
            <person name="Li M."/>
            <person name="Ming W."/>
            <person name="Munidasa M."/>
            <person name="Muniz J."/>
            <person name="Nguyen L."/>
            <person name="Ongeri F."/>
            <person name="Osuji N."/>
            <person name="Pu L.-L."/>
            <person name="Puazo M."/>
            <person name="Qu C."/>
            <person name="Quiroz J."/>
            <person name="Raj R."/>
            <person name="Weissenberger G."/>
            <person name="Xin Y."/>
            <person name="Zou X."/>
            <person name="Han Y."/>
            <person name="Richards S."/>
            <person name="Worley K."/>
            <person name="Muzny D."/>
            <person name="Gibbs R."/>
        </authorList>
    </citation>
    <scope>NUCLEOTIDE SEQUENCE</scope>
    <source>
        <strain evidence="2">Sampled in the wild</strain>
    </source>
</reference>
<evidence type="ECO:0000313" key="3">
    <source>
        <dbReference type="Proteomes" id="UP000792457"/>
    </source>
</evidence>
<feature type="region of interest" description="Disordered" evidence="1">
    <location>
        <begin position="1"/>
        <end position="85"/>
    </location>
</feature>
<accession>A0A8K0P4B1</accession>
<protein>
    <submittedName>
        <fullName evidence="2">Uncharacterized protein</fullName>
    </submittedName>
</protein>
<comment type="caution">
    <text evidence="2">The sequence shown here is derived from an EMBL/GenBank/DDBJ whole genome shotgun (WGS) entry which is preliminary data.</text>
</comment>
<reference evidence="2" key="2">
    <citation type="submission" date="2017-10" db="EMBL/GenBank/DDBJ databases">
        <title>Ladona fulva Genome sequencing and assembly.</title>
        <authorList>
            <person name="Murali S."/>
            <person name="Richards S."/>
            <person name="Bandaranaike D."/>
            <person name="Bellair M."/>
            <person name="Blankenburg K."/>
            <person name="Chao H."/>
            <person name="Dinh H."/>
            <person name="Doddapaneni H."/>
            <person name="Dugan-Rocha S."/>
            <person name="Elkadiri S."/>
            <person name="Gnanaolivu R."/>
            <person name="Hernandez B."/>
            <person name="Skinner E."/>
            <person name="Javaid M."/>
            <person name="Lee S."/>
            <person name="Li M."/>
            <person name="Ming W."/>
            <person name="Munidasa M."/>
            <person name="Muniz J."/>
            <person name="Nguyen L."/>
            <person name="Hughes D."/>
            <person name="Osuji N."/>
            <person name="Pu L.-L."/>
            <person name="Puazo M."/>
            <person name="Qu C."/>
            <person name="Quiroz J."/>
            <person name="Raj R."/>
            <person name="Weissenberger G."/>
            <person name="Xin Y."/>
            <person name="Zou X."/>
            <person name="Han Y."/>
            <person name="Worley K."/>
            <person name="Muzny D."/>
            <person name="Gibbs R."/>
        </authorList>
    </citation>
    <scope>NUCLEOTIDE SEQUENCE</scope>
    <source>
        <strain evidence="2">Sampled in the wild</strain>
    </source>
</reference>
<dbReference type="Proteomes" id="UP000792457">
    <property type="component" value="Unassembled WGS sequence"/>
</dbReference>
<feature type="compositionally biased region" description="Basic residues" evidence="1">
    <location>
        <begin position="42"/>
        <end position="53"/>
    </location>
</feature>
<dbReference type="AlphaFoldDB" id="A0A8K0P4B1"/>
<sequence length="157" mass="17351">MEFHNVFIHGRSLGEPEAEDDEDDEEDYSASVSAILQQRRQASTRRSRRRSRRTSSPFSPLSPDGASLAARHDRRRSSVFTTSSADTGYSVAVAEDARVIGGGIEGETAIPEGAAEAASPTAIAAATQQQIFENLRLHKEVRESVRLQPWPMRRKDK</sequence>
<gene>
    <name evidence="2" type="ORF">J437_LFUL012322</name>
</gene>
<evidence type="ECO:0000256" key="1">
    <source>
        <dbReference type="SAM" id="MobiDB-lite"/>
    </source>
</evidence>